<dbReference type="Proteomes" id="UP001610334">
    <property type="component" value="Unassembled WGS sequence"/>
</dbReference>
<dbReference type="InterPro" id="IPR042171">
    <property type="entry name" value="Acyl-CoA_hotdog"/>
</dbReference>
<dbReference type="Pfam" id="PF20789">
    <property type="entry name" value="4HBT_3C"/>
    <property type="match status" value="1"/>
</dbReference>
<sequence length="657" mass="72608">MAADSSAILSSDRRAQVRRAQRTYRQKKEAVFRGATARAEQLESKLRAAVEELSKLSKVAAETQLHLSHPEIHAGLRHLCRTLAECGDGEAIAEPDSPSTEPSPDSSSEHQKPPVFNMQVQSPEQYRDRLTPHLQVGQYTYAFQESRFARQLQRYCLEQAYQLLFTETPQADPREIYRVFRLVPCVQDRGKTEPYFRRLLTGGCTDSLELLGLPFYKVGGAGTHFPDVDVEGNAVYPVNSRMPRRILGILPCAGMEDKLADQALVAYGLGGEWFDCRDVEGYLRQQGVDVNQGLFPALQGFSPAADEGNTISYILDVTEFFSRLVSGLVILGRAPGFRKTDVRLSATSSWSGHCDTEDTDRMPSLNKQIAVERVGADCYHSIVPPIRMGELAGWAYGGNILAIAVSAAYATATPGQHLYSISGHFVRAASPSQKLICRVERIRDTRTFQTRHLRVFQCEDDTEQLCLIATAEFHIDEPAHAVMVNYSARPQLAVPSAPADTAEPEKTREPCLYSILDTMMDIRPHSNCADREEAGKGVSNIVAAERFRVHEGALLQHEADRIAALAFYMDRGLAYIPANHSGYSLAQASACATLDFALRLLTHQVDLQNWLVSERQTCGAGNARALSEGRVFNADGLLLATMTQTTILRAKKGTSKI</sequence>
<gene>
    <name evidence="5" type="ORF">BJX63DRAFT_423401</name>
</gene>
<evidence type="ECO:0000259" key="3">
    <source>
        <dbReference type="Pfam" id="PF13622"/>
    </source>
</evidence>
<protein>
    <submittedName>
        <fullName evidence="5">Thioesterase-like superfamily-domain-containing protein</fullName>
    </submittedName>
</protein>
<evidence type="ECO:0000256" key="1">
    <source>
        <dbReference type="SAM" id="Coils"/>
    </source>
</evidence>
<dbReference type="InterPro" id="IPR049449">
    <property type="entry name" value="TesB_ACOT8-like_N"/>
</dbReference>
<dbReference type="Pfam" id="PF13622">
    <property type="entry name" value="4HBT_3"/>
    <property type="match status" value="1"/>
</dbReference>
<feature type="region of interest" description="Disordered" evidence="2">
    <location>
        <begin position="1"/>
        <end position="22"/>
    </location>
</feature>
<evidence type="ECO:0000313" key="6">
    <source>
        <dbReference type="Proteomes" id="UP001610334"/>
    </source>
</evidence>
<dbReference type="SUPFAM" id="SSF54637">
    <property type="entry name" value="Thioesterase/thiol ester dehydrase-isomerase"/>
    <property type="match status" value="2"/>
</dbReference>
<feature type="domain" description="Acyl-CoA thioesterase-like C-terminal" evidence="4">
    <location>
        <begin position="510"/>
        <end position="647"/>
    </location>
</feature>
<dbReference type="Gene3D" id="2.40.160.210">
    <property type="entry name" value="Acyl-CoA thioesterase, double hotdog domain"/>
    <property type="match status" value="1"/>
</dbReference>
<dbReference type="CDD" id="cd03444">
    <property type="entry name" value="Thioesterase_II_repeat1"/>
    <property type="match status" value="1"/>
</dbReference>
<evidence type="ECO:0000313" key="5">
    <source>
        <dbReference type="EMBL" id="KAL2810039.1"/>
    </source>
</evidence>
<organism evidence="5 6">
    <name type="scientific">Aspergillus granulosus</name>
    <dbReference type="NCBI Taxonomy" id="176169"/>
    <lineage>
        <taxon>Eukaryota</taxon>
        <taxon>Fungi</taxon>
        <taxon>Dikarya</taxon>
        <taxon>Ascomycota</taxon>
        <taxon>Pezizomycotina</taxon>
        <taxon>Eurotiomycetes</taxon>
        <taxon>Eurotiomycetidae</taxon>
        <taxon>Eurotiales</taxon>
        <taxon>Aspergillaceae</taxon>
        <taxon>Aspergillus</taxon>
        <taxon>Aspergillus subgen. Nidulantes</taxon>
    </lineage>
</organism>
<feature type="coiled-coil region" evidence="1">
    <location>
        <begin position="32"/>
        <end position="59"/>
    </location>
</feature>
<feature type="compositionally biased region" description="Low complexity" evidence="2">
    <location>
        <begin position="94"/>
        <end position="106"/>
    </location>
</feature>
<comment type="caution">
    <text evidence="5">The sequence shown here is derived from an EMBL/GenBank/DDBJ whole genome shotgun (WGS) entry which is preliminary data.</text>
</comment>
<dbReference type="InterPro" id="IPR029069">
    <property type="entry name" value="HotDog_dom_sf"/>
</dbReference>
<proteinExistence type="predicted"/>
<reference evidence="5 6" key="1">
    <citation type="submission" date="2024-07" db="EMBL/GenBank/DDBJ databases">
        <title>Section-level genome sequencing and comparative genomics of Aspergillus sections Usti and Cavernicolus.</title>
        <authorList>
            <consortium name="Lawrence Berkeley National Laboratory"/>
            <person name="Nybo J.L."/>
            <person name="Vesth T.C."/>
            <person name="Theobald S."/>
            <person name="Frisvad J.C."/>
            <person name="Larsen T.O."/>
            <person name="Kjaerboelling I."/>
            <person name="Rothschild-Mancinelli K."/>
            <person name="Lyhne E.K."/>
            <person name="Kogle M.E."/>
            <person name="Barry K."/>
            <person name="Clum A."/>
            <person name="Na H."/>
            <person name="Ledsgaard L."/>
            <person name="Lin J."/>
            <person name="Lipzen A."/>
            <person name="Kuo A."/>
            <person name="Riley R."/>
            <person name="Mondo S."/>
            <person name="Labutti K."/>
            <person name="Haridas S."/>
            <person name="Pangalinan J."/>
            <person name="Salamov A.A."/>
            <person name="Simmons B.A."/>
            <person name="Magnuson J.K."/>
            <person name="Chen J."/>
            <person name="Drula E."/>
            <person name="Henrissat B."/>
            <person name="Wiebenga A."/>
            <person name="Lubbers R.J."/>
            <person name="Gomes A.C."/>
            <person name="Makela M.R."/>
            <person name="Stajich J."/>
            <person name="Grigoriev I.V."/>
            <person name="Mortensen U.H."/>
            <person name="De Vries R.P."/>
            <person name="Baker S.E."/>
            <person name="Andersen M.R."/>
        </authorList>
    </citation>
    <scope>NUCLEOTIDE SEQUENCE [LARGE SCALE GENOMIC DNA]</scope>
    <source>
        <strain evidence="5 6">CBS 588.65</strain>
    </source>
</reference>
<feature type="domain" description="Acyl-CoA thioesterase-like N-terminal HotDog" evidence="3">
    <location>
        <begin position="388"/>
        <end position="473"/>
    </location>
</feature>
<dbReference type="EMBL" id="JBFXLT010000078">
    <property type="protein sequence ID" value="KAL2810039.1"/>
    <property type="molecule type" value="Genomic_DNA"/>
</dbReference>
<keyword evidence="1" id="KW-0175">Coiled coil</keyword>
<evidence type="ECO:0000256" key="2">
    <source>
        <dbReference type="SAM" id="MobiDB-lite"/>
    </source>
</evidence>
<dbReference type="Gene3D" id="1.20.5.170">
    <property type="match status" value="1"/>
</dbReference>
<name>A0ABR4H3L9_9EURO</name>
<keyword evidence="6" id="KW-1185">Reference proteome</keyword>
<dbReference type="PANTHER" id="PTHR40618:SF1">
    <property type="entry name" value="B-ZIP TRANSCRIPTION FACTOR (EUROFUNG)"/>
    <property type="match status" value="1"/>
</dbReference>
<dbReference type="PANTHER" id="PTHR40618">
    <property type="entry name" value="B-ZIP TRANSCRIPTION FACTOR (EUROFUNG)-RELATED"/>
    <property type="match status" value="1"/>
</dbReference>
<feature type="region of interest" description="Disordered" evidence="2">
    <location>
        <begin position="90"/>
        <end position="114"/>
    </location>
</feature>
<accession>A0ABR4H3L9</accession>
<dbReference type="InterPro" id="IPR049450">
    <property type="entry name" value="ACOT8-like_C"/>
</dbReference>
<evidence type="ECO:0000259" key="4">
    <source>
        <dbReference type="Pfam" id="PF20789"/>
    </source>
</evidence>
<dbReference type="CDD" id="cd03445">
    <property type="entry name" value="Thioesterase_II_repeat2"/>
    <property type="match status" value="1"/>
</dbReference>